<protein>
    <submittedName>
        <fullName evidence="1">SapC family protein</fullName>
    </submittedName>
</protein>
<name>A0ABT8TAE6_9GAMM</name>
<dbReference type="InterPro" id="IPR010836">
    <property type="entry name" value="SapC"/>
</dbReference>
<keyword evidence="2" id="KW-1185">Reference proteome</keyword>
<organism evidence="1 2">
    <name type="scientific">Gilvimarinus algae</name>
    <dbReference type="NCBI Taxonomy" id="3058037"/>
    <lineage>
        <taxon>Bacteria</taxon>
        <taxon>Pseudomonadati</taxon>
        <taxon>Pseudomonadota</taxon>
        <taxon>Gammaproteobacteria</taxon>
        <taxon>Cellvibrionales</taxon>
        <taxon>Cellvibrionaceae</taxon>
        <taxon>Gilvimarinus</taxon>
    </lineage>
</organism>
<dbReference type="RefSeq" id="WP_302711039.1">
    <property type="nucleotide sequence ID" value="NZ_JAULRT010000032.1"/>
</dbReference>
<dbReference type="EMBL" id="JAULRT010000032">
    <property type="protein sequence ID" value="MDO3380916.1"/>
    <property type="molecule type" value="Genomic_DNA"/>
</dbReference>
<dbReference type="Pfam" id="PF07277">
    <property type="entry name" value="SapC"/>
    <property type="match status" value="1"/>
</dbReference>
<proteinExistence type="predicted"/>
<comment type="caution">
    <text evidence="1">The sequence shown here is derived from an EMBL/GenBank/DDBJ whole genome shotgun (WGS) entry which is preliminary data.</text>
</comment>
<evidence type="ECO:0000313" key="2">
    <source>
        <dbReference type="Proteomes" id="UP001168380"/>
    </source>
</evidence>
<accession>A0ABT8TAE6</accession>
<reference evidence="1" key="1">
    <citation type="submission" date="2023-07" db="EMBL/GenBank/DDBJ databases">
        <title>Gilvimarinus algae sp. nov., isolated from the surface of Kelp.</title>
        <authorList>
            <person name="Sun Y.Y."/>
            <person name="Gong Y."/>
            <person name="Du Z.J."/>
        </authorList>
    </citation>
    <scope>NUCLEOTIDE SEQUENCE</scope>
    <source>
        <strain evidence="1">SDUM040014</strain>
    </source>
</reference>
<evidence type="ECO:0000313" key="1">
    <source>
        <dbReference type="EMBL" id="MDO3380916.1"/>
    </source>
</evidence>
<sequence length="253" mass="28478">MSKIESLNNIDHENLKVNPGYSAELGDDVSSTVTFITEFSEVQKEYPILCRKDPDSGNYQAVVLFGLQKDENLYLSEVDPTRQKHHGWCAEYVPAALARGPFFIGVKRDSYNVKEDPRPVVQIDLAHPKARCDDGRILFQKNGGHSSYLIYITAVLNTINDGVSLTKSMFEAFNRYDLLEAVTIDVELLNKDRIKIKGFETVSTERLSNLSGDVLEELNKSGFLQAAYFMATSMSNVKKLIGWKNRKNSEGVK</sequence>
<gene>
    <name evidence="1" type="ORF">QWI16_01945</name>
</gene>
<dbReference type="Proteomes" id="UP001168380">
    <property type="component" value="Unassembled WGS sequence"/>
</dbReference>